<proteinExistence type="inferred from homology"/>
<feature type="region of interest" description="Disordered" evidence="5">
    <location>
        <begin position="243"/>
        <end position="274"/>
    </location>
</feature>
<evidence type="ECO:0000256" key="4">
    <source>
        <dbReference type="RuleBase" id="RU000411"/>
    </source>
</evidence>
<dbReference type="InterPro" id="IPR042185">
    <property type="entry name" value="Serpin_sf_2"/>
</dbReference>
<dbReference type="CDD" id="cd00172">
    <property type="entry name" value="serpin"/>
    <property type="match status" value="1"/>
</dbReference>
<dbReference type="Gene3D" id="2.30.39.10">
    <property type="entry name" value="Alpha-1-antitrypsin, domain 1"/>
    <property type="match status" value="1"/>
</dbReference>
<dbReference type="Pfam" id="PF00079">
    <property type="entry name" value="Serpin"/>
    <property type="match status" value="1"/>
</dbReference>
<dbReference type="GO" id="GO:0005615">
    <property type="term" value="C:extracellular space"/>
    <property type="evidence" value="ECO:0007669"/>
    <property type="project" value="InterPro"/>
</dbReference>
<dbReference type="Proteomes" id="UP001187531">
    <property type="component" value="Unassembled WGS sequence"/>
</dbReference>
<accession>A0AA88I1L3</accession>
<evidence type="ECO:0000256" key="3">
    <source>
        <dbReference type="ARBA" id="ARBA00022900"/>
    </source>
</evidence>
<name>A0AA88I1L3_ARTSF</name>
<keyword evidence="3" id="KW-0722">Serine protease inhibitor</keyword>
<comment type="caution">
    <text evidence="7">The sequence shown here is derived from an EMBL/GenBank/DDBJ whole genome shotgun (WGS) entry which is preliminary data.</text>
</comment>
<sequence>MIGVNNLNLGSVFLSLTDIMGPDTELLLVNALYFKGKWQYTFEKEDTIEANFTDSAGEIMKVNMMRSNLTISAGHACCGVKAKVAVLPYNQDEVFNLAIIVPDDPLGYTEVEDALVKDPETLPKIINRLSTKDIEFALPRFEMETEIGLKDVLKDIGLNSLFTKSLSNIVYKKQVKVSSAVHKAKLQVNEEGTEAAAASAFVVTPLMADFDKTREIIADHTFIFVLWDSSNDIPLFMGRVSNPTPSSSAAARGETEEAAKAVEEDKETKRVKRQLLSSKLSRRISSLSSAARATTHSSVENVDTRKVTGPANWWKPTPDPSVLIDIPAPQALEQSAFAGPAESVKDGGAIPQFAKWPQKPQGPQGLESVSNNQGFSQGQFPIFNQPLNFFQNRWPQRPFFVGPTGNFRPNGQFGQGLINFQGLAVRVPENISDLQRETVPVIVQKPDEMEATGKKN</sequence>
<evidence type="ECO:0000256" key="2">
    <source>
        <dbReference type="ARBA" id="ARBA00022690"/>
    </source>
</evidence>
<feature type="compositionally biased region" description="Basic and acidic residues" evidence="5">
    <location>
        <begin position="253"/>
        <end position="268"/>
    </location>
</feature>
<dbReference type="SMART" id="SM00093">
    <property type="entry name" value="SERPIN"/>
    <property type="match status" value="1"/>
</dbReference>
<evidence type="ECO:0000256" key="1">
    <source>
        <dbReference type="ARBA" id="ARBA00009500"/>
    </source>
</evidence>
<dbReference type="PANTHER" id="PTHR11461">
    <property type="entry name" value="SERINE PROTEASE INHIBITOR, SERPIN"/>
    <property type="match status" value="1"/>
</dbReference>
<dbReference type="InterPro" id="IPR023796">
    <property type="entry name" value="Serpin_dom"/>
</dbReference>
<evidence type="ECO:0000313" key="8">
    <source>
        <dbReference type="Proteomes" id="UP001187531"/>
    </source>
</evidence>
<dbReference type="SUPFAM" id="SSF56574">
    <property type="entry name" value="Serpins"/>
    <property type="match status" value="1"/>
</dbReference>
<dbReference type="Gene3D" id="3.30.497.10">
    <property type="entry name" value="Antithrombin, subunit I, domain 2"/>
    <property type="match status" value="1"/>
</dbReference>
<dbReference type="GO" id="GO:0004867">
    <property type="term" value="F:serine-type endopeptidase inhibitor activity"/>
    <property type="evidence" value="ECO:0007669"/>
    <property type="project" value="UniProtKB-KW"/>
</dbReference>
<keyword evidence="2" id="KW-0646">Protease inhibitor</keyword>
<dbReference type="AlphaFoldDB" id="A0AA88I1L3"/>
<dbReference type="InterPro" id="IPR023795">
    <property type="entry name" value="Serpin_CS"/>
</dbReference>
<gene>
    <name evidence="7" type="ORF">QYM36_006814</name>
</gene>
<keyword evidence="8" id="KW-1185">Reference proteome</keyword>
<dbReference type="PROSITE" id="PS00284">
    <property type="entry name" value="SERPIN"/>
    <property type="match status" value="1"/>
</dbReference>
<evidence type="ECO:0000313" key="7">
    <source>
        <dbReference type="EMBL" id="KAK2716461.1"/>
    </source>
</evidence>
<reference evidence="7" key="1">
    <citation type="submission" date="2023-07" db="EMBL/GenBank/DDBJ databases">
        <title>Chromosome-level genome assembly of Artemia franciscana.</title>
        <authorList>
            <person name="Jo E."/>
        </authorList>
    </citation>
    <scope>NUCLEOTIDE SEQUENCE</scope>
    <source>
        <tissue evidence="7">Whole body</tissue>
    </source>
</reference>
<evidence type="ECO:0000259" key="6">
    <source>
        <dbReference type="SMART" id="SM00093"/>
    </source>
</evidence>
<protein>
    <recommendedName>
        <fullName evidence="6">Serpin domain-containing protein</fullName>
    </recommendedName>
</protein>
<organism evidence="7 8">
    <name type="scientific">Artemia franciscana</name>
    <name type="common">Brine shrimp</name>
    <name type="synonym">Artemia sanfranciscana</name>
    <dbReference type="NCBI Taxonomy" id="6661"/>
    <lineage>
        <taxon>Eukaryota</taxon>
        <taxon>Metazoa</taxon>
        <taxon>Ecdysozoa</taxon>
        <taxon>Arthropoda</taxon>
        <taxon>Crustacea</taxon>
        <taxon>Branchiopoda</taxon>
        <taxon>Anostraca</taxon>
        <taxon>Artemiidae</taxon>
        <taxon>Artemia</taxon>
    </lineage>
</organism>
<dbReference type="InterPro" id="IPR036186">
    <property type="entry name" value="Serpin_sf"/>
</dbReference>
<dbReference type="PANTHER" id="PTHR11461:SF211">
    <property type="entry name" value="GH10112P-RELATED"/>
    <property type="match status" value="1"/>
</dbReference>
<feature type="domain" description="Serpin" evidence="6">
    <location>
        <begin position="1"/>
        <end position="243"/>
    </location>
</feature>
<dbReference type="InterPro" id="IPR000215">
    <property type="entry name" value="Serpin_fam"/>
</dbReference>
<evidence type="ECO:0000256" key="5">
    <source>
        <dbReference type="SAM" id="MobiDB-lite"/>
    </source>
</evidence>
<dbReference type="EMBL" id="JAVRJZ010000011">
    <property type="protein sequence ID" value="KAK2716461.1"/>
    <property type="molecule type" value="Genomic_DNA"/>
</dbReference>
<comment type="similarity">
    <text evidence="1 4">Belongs to the serpin family.</text>
</comment>
<dbReference type="InterPro" id="IPR042178">
    <property type="entry name" value="Serpin_sf_1"/>
</dbReference>